<dbReference type="GO" id="GO:0004672">
    <property type="term" value="F:protein kinase activity"/>
    <property type="evidence" value="ECO:0007669"/>
    <property type="project" value="InterPro"/>
</dbReference>
<protein>
    <recommendedName>
        <fullName evidence="3">Protein kinase domain-containing protein</fullName>
    </recommendedName>
</protein>
<keyword evidence="2" id="KW-0067">ATP-binding</keyword>
<dbReference type="InterPro" id="IPR050117">
    <property type="entry name" value="MAPK"/>
</dbReference>
<dbReference type="Gene3D" id="1.10.510.10">
    <property type="entry name" value="Transferase(Phosphotransferase) domain 1"/>
    <property type="match status" value="2"/>
</dbReference>
<keyword evidence="5" id="KW-1185">Reference proteome</keyword>
<evidence type="ECO:0000259" key="3">
    <source>
        <dbReference type="PROSITE" id="PS50011"/>
    </source>
</evidence>
<dbReference type="PROSITE" id="PS50011">
    <property type="entry name" value="PROTEIN_KINASE_DOM"/>
    <property type="match status" value="2"/>
</dbReference>
<dbReference type="GO" id="GO:0005524">
    <property type="term" value="F:ATP binding"/>
    <property type="evidence" value="ECO:0007669"/>
    <property type="project" value="UniProtKB-KW"/>
</dbReference>
<organism evidence="4 5">
    <name type="scientific">Panicum virgatum</name>
    <name type="common">Blackwell switchgrass</name>
    <dbReference type="NCBI Taxonomy" id="38727"/>
    <lineage>
        <taxon>Eukaryota</taxon>
        <taxon>Viridiplantae</taxon>
        <taxon>Streptophyta</taxon>
        <taxon>Embryophyta</taxon>
        <taxon>Tracheophyta</taxon>
        <taxon>Spermatophyta</taxon>
        <taxon>Magnoliopsida</taxon>
        <taxon>Liliopsida</taxon>
        <taxon>Poales</taxon>
        <taxon>Poaceae</taxon>
        <taxon>PACMAD clade</taxon>
        <taxon>Panicoideae</taxon>
        <taxon>Panicodae</taxon>
        <taxon>Paniceae</taxon>
        <taxon>Panicinae</taxon>
        <taxon>Panicum</taxon>
        <taxon>Panicum sect. Hiantes</taxon>
    </lineage>
</organism>
<evidence type="ECO:0000256" key="2">
    <source>
        <dbReference type="ARBA" id="ARBA00022840"/>
    </source>
</evidence>
<evidence type="ECO:0000313" key="5">
    <source>
        <dbReference type="Proteomes" id="UP000823388"/>
    </source>
</evidence>
<dbReference type="InterPro" id="IPR011009">
    <property type="entry name" value="Kinase-like_dom_sf"/>
</dbReference>
<dbReference type="SUPFAM" id="SSF56112">
    <property type="entry name" value="Protein kinase-like (PK-like)"/>
    <property type="match status" value="2"/>
</dbReference>
<dbReference type="Proteomes" id="UP000823388">
    <property type="component" value="Chromosome 8K"/>
</dbReference>
<dbReference type="PANTHER" id="PTHR24055">
    <property type="entry name" value="MITOGEN-ACTIVATED PROTEIN KINASE"/>
    <property type="match status" value="1"/>
</dbReference>
<name>A0A8T0PN21_PANVG</name>
<dbReference type="InterPro" id="IPR008271">
    <property type="entry name" value="Ser/Thr_kinase_AS"/>
</dbReference>
<dbReference type="Pfam" id="PF00069">
    <property type="entry name" value="Pkinase"/>
    <property type="match status" value="2"/>
</dbReference>
<proteinExistence type="predicted"/>
<evidence type="ECO:0000313" key="4">
    <source>
        <dbReference type="EMBL" id="KAG2561979.1"/>
    </source>
</evidence>
<evidence type="ECO:0000256" key="1">
    <source>
        <dbReference type="ARBA" id="ARBA00022741"/>
    </source>
</evidence>
<sequence>MWALGCIMAELVTGQSLFPEEDLCQQLIGIIDLLGIPDDVSLMPLGIDAGSPSKLREKVPEERLSPAGFDVLRGLLQYDPKDRLTAAAALRMPCVESYRRLRKIGEVAFGAVSKARHVGTGEVVAIKSSRHSGSGGAALLLREAALLAACRENPAVVRLLEVVRGSGMDDLHLVLEYVGPSLHDVIRRRGIPFTESEARRAMAQLLAGVGSMHADGIVHCDLKPGNVLVGEHDRRLKICDLGLARSAAAPPPDEQQVDGTVGYIAPEVLLCEKDCGAPVDMWALGCIMAELVTGQSLFPEEDLCQQLIGIIDLLGIPDDVSLMPLGIDAGSPSKLREKVPEERLSPAGFDVLRGLLQYDPKDRLTAAAALRMPWFAPMDD</sequence>
<dbReference type="AlphaFoldDB" id="A0A8T0PN21"/>
<dbReference type="InterPro" id="IPR000719">
    <property type="entry name" value="Prot_kinase_dom"/>
</dbReference>
<reference evidence="4" key="1">
    <citation type="submission" date="2020-05" db="EMBL/GenBank/DDBJ databases">
        <title>WGS assembly of Panicum virgatum.</title>
        <authorList>
            <person name="Lovell J.T."/>
            <person name="Jenkins J."/>
            <person name="Shu S."/>
            <person name="Juenger T.E."/>
            <person name="Schmutz J."/>
        </authorList>
    </citation>
    <scope>NUCLEOTIDE SEQUENCE</scope>
    <source>
        <strain evidence="4">AP13</strain>
    </source>
</reference>
<dbReference type="Gene3D" id="3.30.200.20">
    <property type="entry name" value="Phosphorylase Kinase, domain 1"/>
    <property type="match status" value="1"/>
</dbReference>
<dbReference type="SMART" id="SM00220">
    <property type="entry name" value="S_TKc"/>
    <property type="match status" value="1"/>
</dbReference>
<feature type="domain" description="Protein kinase" evidence="3">
    <location>
        <begin position="98"/>
        <end position="375"/>
    </location>
</feature>
<dbReference type="PROSITE" id="PS00108">
    <property type="entry name" value="PROTEIN_KINASE_ST"/>
    <property type="match status" value="1"/>
</dbReference>
<keyword evidence="1" id="KW-0547">Nucleotide-binding</keyword>
<comment type="caution">
    <text evidence="4">The sequence shown here is derived from an EMBL/GenBank/DDBJ whole genome shotgun (WGS) entry which is preliminary data.</text>
</comment>
<dbReference type="EMBL" id="CM029051">
    <property type="protein sequence ID" value="KAG2561979.1"/>
    <property type="molecule type" value="Genomic_DNA"/>
</dbReference>
<accession>A0A8T0PN21</accession>
<gene>
    <name evidence="4" type="ORF">PVAP13_8KG205102</name>
</gene>
<feature type="domain" description="Protein kinase" evidence="3">
    <location>
        <begin position="1"/>
        <end position="95"/>
    </location>
</feature>